<dbReference type="Proteomes" id="UP000613208">
    <property type="component" value="Unassembled WGS sequence"/>
</dbReference>
<sequence length="214" mass="24492">MKRCLILMMILGAVLTLSGCEKSYEEDARKTVNQYFAAVKDADLDKAKTYCSPNVDNEFDFDDYKAGFQKQFEALNLSEKTKKQTEEFIDYCIRSSIESYEVGEAEKSEDWDDAYTVPVSIKFRDISDIDIETGQAAANQKLQQYVKDNEDELEKVYTQQGEDAFEKKIMGDTMGIVLGEMKKLIDGQKPEERTAEATVIRKDDRWVISKMTAD</sequence>
<accession>A0A916Q8U2</accession>
<dbReference type="EMBL" id="BLYI01000027">
    <property type="protein sequence ID" value="GFO84701.1"/>
    <property type="molecule type" value="Genomic_DNA"/>
</dbReference>
<keyword evidence="3" id="KW-1185">Reference proteome</keyword>
<keyword evidence="1" id="KW-0732">Signal</keyword>
<evidence type="ECO:0000313" key="2">
    <source>
        <dbReference type="EMBL" id="GFO84701.1"/>
    </source>
</evidence>
<feature type="chain" id="PRO_5039139680" description="DUF5105 domain-containing protein" evidence="1">
    <location>
        <begin position="20"/>
        <end position="214"/>
    </location>
</feature>
<dbReference type="PROSITE" id="PS51257">
    <property type="entry name" value="PROKAR_LIPOPROTEIN"/>
    <property type="match status" value="1"/>
</dbReference>
<comment type="caution">
    <text evidence="2">The sequence shown here is derived from an EMBL/GenBank/DDBJ whole genome shotgun (WGS) entry which is preliminary data.</text>
</comment>
<dbReference type="AlphaFoldDB" id="A0A916Q8U2"/>
<proteinExistence type="predicted"/>
<gene>
    <name evidence="2" type="ORF">ANBU17_10480</name>
</gene>
<reference evidence="2" key="1">
    <citation type="submission" date="2020-06" db="EMBL/GenBank/DDBJ databases">
        <title>Characterization of fructooligosaccharide metabolism and fructooligosaccharide-degrading enzymes in human commensal butyrate producers.</title>
        <authorList>
            <person name="Tanno H."/>
            <person name="Fujii T."/>
            <person name="Hirano K."/>
            <person name="Maeno S."/>
            <person name="Tonozuka T."/>
            <person name="Sakamoto M."/>
            <person name="Ohkuma M."/>
            <person name="Tochio T."/>
            <person name="Endo A."/>
        </authorList>
    </citation>
    <scope>NUCLEOTIDE SEQUENCE</scope>
    <source>
        <strain evidence="2">JCM 17466</strain>
    </source>
</reference>
<feature type="signal peptide" evidence="1">
    <location>
        <begin position="1"/>
        <end position="19"/>
    </location>
</feature>
<organism evidence="2 3">
    <name type="scientific">Anaerostipes butyraticus</name>
    <dbReference type="NCBI Taxonomy" id="645466"/>
    <lineage>
        <taxon>Bacteria</taxon>
        <taxon>Bacillati</taxon>
        <taxon>Bacillota</taxon>
        <taxon>Clostridia</taxon>
        <taxon>Lachnospirales</taxon>
        <taxon>Lachnospiraceae</taxon>
        <taxon>Anaerostipes</taxon>
    </lineage>
</organism>
<protein>
    <recommendedName>
        <fullName evidence="4">DUF5105 domain-containing protein</fullName>
    </recommendedName>
</protein>
<evidence type="ECO:0008006" key="4">
    <source>
        <dbReference type="Google" id="ProtNLM"/>
    </source>
</evidence>
<evidence type="ECO:0000313" key="3">
    <source>
        <dbReference type="Proteomes" id="UP000613208"/>
    </source>
</evidence>
<name>A0A916Q8U2_9FIRM</name>
<evidence type="ECO:0000256" key="1">
    <source>
        <dbReference type="SAM" id="SignalP"/>
    </source>
</evidence>